<dbReference type="RefSeq" id="WP_090868960.1">
    <property type="nucleotide sequence ID" value="NZ_FNYE01000018.1"/>
</dbReference>
<evidence type="ECO:0000256" key="4">
    <source>
        <dbReference type="SAM" id="Phobius"/>
    </source>
</evidence>
<feature type="transmembrane region" description="Helical" evidence="4">
    <location>
        <begin position="84"/>
        <end position="103"/>
    </location>
</feature>
<feature type="transmembrane region" description="Helical" evidence="4">
    <location>
        <begin position="328"/>
        <end position="347"/>
    </location>
</feature>
<dbReference type="InterPro" id="IPR026355">
    <property type="entry name" value="Oxa/Form_antiport"/>
</dbReference>
<dbReference type="AlphaFoldDB" id="A0A1H7BKK1"/>
<protein>
    <submittedName>
        <fullName evidence="6">MFS transporter, OFA family, oxalate/formate antiporter</fullName>
    </submittedName>
</protein>
<dbReference type="PROSITE" id="PS50850">
    <property type="entry name" value="MFS"/>
    <property type="match status" value="1"/>
</dbReference>
<dbReference type="NCBIfam" id="TIGR04259">
    <property type="entry name" value="oxa_formateAnti"/>
    <property type="match status" value="1"/>
</dbReference>
<feature type="transmembrane region" description="Helical" evidence="4">
    <location>
        <begin position="141"/>
        <end position="162"/>
    </location>
</feature>
<feature type="transmembrane region" description="Helical" evidence="4">
    <location>
        <begin position="174"/>
        <end position="194"/>
    </location>
</feature>
<feature type="transmembrane region" description="Helical" evidence="4">
    <location>
        <begin position="393"/>
        <end position="413"/>
    </location>
</feature>
<keyword evidence="2 4" id="KW-1133">Transmembrane helix</keyword>
<dbReference type="GO" id="GO:0016020">
    <property type="term" value="C:membrane"/>
    <property type="evidence" value="ECO:0007669"/>
    <property type="project" value="InterPro"/>
</dbReference>
<evidence type="ECO:0000313" key="6">
    <source>
        <dbReference type="EMBL" id="SEJ78151.1"/>
    </source>
</evidence>
<evidence type="ECO:0000256" key="2">
    <source>
        <dbReference type="ARBA" id="ARBA00022989"/>
    </source>
</evidence>
<dbReference type="InterPro" id="IPR036259">
    <property type="entry name" value="MFS_trans_sf"/>
</dbReference>
<keyword evidence="1 4" id="KW-0812">Transmembrane</keyword>
<dbReference type="Proteomes" id="UP000198866">
    <property type="component" value="Unassembled WGS sequence"/>
</dbReference>
<keyword evidence="7" id="KW-1185">Reference proteome</keyword>
<dbReference type="Pfam" id="PF07690">
    <property type="entry name" value="MFS_1"/>
    <property type="match status" value="1"/>
</dbReference>
<dbReference type="Gene3D" id="1.20.1250.20">
    <property type="entry name" value="MFS general substrate transporter like domains"/>
    <property type="match status" value="2"/>
</dbReference>
<dbReference type="PANTHER" id="PTHR11360">
    <property type="entry name" value="MONOCARBOXYLATE TRANSPORTER"/>
    <property type="match status" value="1"/>
</dbReference>
<dbReference type="EMBL" id="FNYE01000018">
    <property type="protein sequence ID" value="SEJ78151.1"/>
    <property type="molecule type" value="Genomic_DNA"/>
</dbReference>
<dbReference type="PANTHER" id="PTHR11360:SF304">
    <property type="entry name" value="MFS DOMAIN-CONTAINING PROTEIN"/>
    <property type="match status" value="1"/>
</dbReference>
<gene>
    <name evidence="6" type="ORF">SAMN05192539_101842</name>
</gene>
<feature type="transmembrane region" description="Helical" evidence="4">
    <location>
        <begin position="266"/>
        <end position="284"/>
    </location>
</feature>
<organism evidence="6 7">
    <name type="scientific">Paraburkholderia diazotrophica</name>
    <dbReference type="NCBI Taxonomy" id="667676"/>
    <lineage>
        <taxon>Bacteria</taxon>
        <taxon>Pseudomonadati</taxon>
        <taxon>Pseudomonadota</taxon>
        <taxon>Betaproteobacteria</taxon>
        <taxon>Burkholderiales</taxon>
        <taxon>Burkholderiaceae</taxon>
        <taxon>Paraburkholderia</taxon>
    </lineage>
</organism>
<feature type="transmembrane region" description="Helical" evidence="4">
    <location>
        <begin position="53"/>
        <end position="72"/>
    </location>
</feature>
<dbReference type="SUPFAM" id="SSF103473">
    <property type="entry name" value="MFS general substrate transporter"/>
    <property type="match status" value="1"/>
</dbReference>
<dbReference type="InterPro" id="IPR011701">
    <property type="entry name" value="MFS"/>
</dbReference>
<dbReference type="InterPro" id="IPR050327">
    <property type="entry name" value="Proton-linked_MCT"/>
</dbReference>
<accession>A0A1H7BKK1</accession>
<sequence>MKTEHQEQAASWYASPWVQLVFGVICMAMIANMQYGWTLFVNPIDEKYHWGRAAIQVAFTIFVVTETWLVPIEGYLVDKYGPKPVVVGGGLLCALAWVINSMASSLPLLYVAAAIGGIGAGAVYGTCVGNALKWFPSRRGLAAGITAAGFGAGSAATVVPIANMIKHSGYEATFLWFGLGQGIVVFALGLFLLAPPASMLVDVSHAVKSAVKRVVHNATPREVVSAPVFWVMYLMFVMMAAGGLMATAQLGPIAKDFGLHDSPVSLIGLTLPALTFALAIDRVLNGLTRPFFGWVSDRIGRENTMFVAFAIEAIGIVALSKFGHSPTAFVVLTGIVFFAWGEIYSLFPATCGDTFGPKFAATNAGLLYTAKGTAALLVPFTSIVTAATGSWHAVFMLASGMAAVAALLALFVLKPMRRAYALQHTEPSLDTPYESTRISESARISAGGR</sequence>
<evidence type="ECO:0000313" key="7">
    <source>
        <dbReference type="Proteomes" id="UP000198866"/>
    </source>
</evidence>
<dbReference type="STRING" id="667676.SAMN05192539_101842"/>
<name>A0A1H7BKK1_9BURK</name>
<evidence type="ECO:0000256" key="1">
    <source>
        <dbReference type="ARBA" id="ARBA00022692"/>
    </source>
</evidence>
<feature type="transmembrane region" description="Helical" evidence="4">
    <location>
        <begin position="305"/>
        <end position="322"/>
    </location>
</feature>
<feature type="transmembrane region" description="Helical" evidence="4">
    <location>
        <begin position="368"/>
        <end position="387"/>
    </location>
</feature>
<feature type="domain" description="Major facilitator superfamily (MFS) profile" evidence="5">
    <location>
        <begin position="1"/>
        <end position="417"/>
    </location>
</feature>
<feature type="transmembrane region" description="Helical" evidence="4">
    <location>
        <begin position="12"/>
        <end position="33"/>
    </location>
</feature>
<evidence type="ECO:0000256" key="3">
    <source>
        <dbReference type="ARBA" id="ARBA00023136"/>
    </source>
</evidence>
<reference evidence="7" key="1">
    <citation type="submission" date="2016-10" db="EMBL/GenBank/DDBJ databases">
        <authorList>
            <person name="Varghese N."/>
            <person name="Submissions S."/>
        </authorList>
    </citation>
    <scope>NUCLEOTIDE SEQUENCE [LARGE SCALE GENOMIC DNA]</scope>
    <source>
        <strain evidence="7">LMG 26031</strain>
    </source>
</reference>
<feature type="transmembrane region" description="Helical" evidence="4">
    <location>
        <begin position="109"/>
        <end position="129"/>
    </location>
</feature>
<keyword evidence="3 4" id="KW-0472">Membrane</keyword>
<dbReference type="InterPro" id="IPR020846">
    <property type="entry name" value="MFS_dom"/>
</dbReference>
<dbReference type="GO" id="GO:0019531">
    <property type="term" value="F:oxalate transmembrane transporter activity"/>
    <property type="evidence" value="ECO:0007669"/>
    <property type="project" value="InterPro"/>
</dbReference>
<evidence type="ECO:0000259" key="5">
    <source>
        <dbReference type="PROSITE" id="PS50850"/>
    </source>
</evidence>
<dbReference type="OrthoDB" id="8830981at2"/>
<dbReference type="CDD" id="cd17353">
    <property type="entry name" value="MFS_OFA_like"/>
    <property type="match status" value="1"/>
</dbReference>
<feature type="transmembrane region" description="Helical" evidence="4">
    <location>
        <begin position="223"/>
        <end position="246"/>
    </location>
</feature>
<proteinExistence type="predicted"/>